<evidence type="ECO:0000313" key="2">
    <source>
        <dbReference type="EMBL" id="KAF4384737.1"/>
    </source>
</evidence>
<keyword evidence="5" id="KW-1185">Reference proteome</keyword>
<evidence type="ECO:0000313" key="3">
    <source>
        <dbReference type="EMBL" id="KAF4401154.1"/>
    </source>
</evidence>
<dbReference type="PANTHER" id="PTHR37389:SF34">
    <property type="entry name" value="GLYCINE-RICH PROTEIN"/>
    <property type="match status" value="1"/>
</dbReference>
<reference evidence="4 5" key="1">
    <citation type="journal article" date="2020" name="bioRxiv">
        <title>Sequence and annotation of 42 cannabis genomes reveals extensive copy number variation in cannabinoid synthesis and pathogen resistance genes.</title>
        <authorList>
            <person name="Mckernan K.J."/>
            <person name="Helbert Y."/>
            <person name="Kane L.T."/>
            <person name="Ebling H."/>
            <person name="Zhang L."/>
            <person name="Liu B."/>
            <person name="Eaton Z."/>
            <person name="Mclaughlin S."/>
            <person name="Kingan S."/>
            <person name="Baybayan P."/>
            <person name="Concepcion G."/>
            <person name="Jordan M."/>
            <person name="Riva A."/>
            <person name="Barbazuk W."/>
            <person name="Harkins T."/>
        </authorList>
    </citation>
    <scope>NUCLEOTIDE SEQUENCE [LARGE SCALE GENOMIC DNA]</scope>
    <source>
        <strain evidence="4 5">cv. Jamaican Lion 4</strain>
        <strain evidence="3">Father</strain>
        <strain evidence="2">Mother</strain>
        <tissue evidence="2">Leaf</tissue>
    </source>
</reference>
<evidence type="ECO:0000313" key="5">
    <source>
        <dbReference type="Proteomes" id="UP000583929"/>
    </source>
</evidence>
<comment type="caution">
    <text evidence="2">The sequence shown here is derived from an EMBL/GenBank/DDBJ whole genome shotgun (WGS) entry which is preliminary data.</text>
</comment>
<proteinExistence type="predicted"/>
<feature type="signal peptide" evidence="1">
    <location>
        <begin position="1"/>
        <end position="28"/>
    </location>
</feature>
<dbReference type="PANTHER" id="PTHR37389">
    <property type="entry name" value="NODULIN-24"/>
    <property type="match status" value="1"/>
</dbReference>
<organism evidence="2 4">
    <name type="scientific">Cannabis sativa</name>
    <name type="common">Hemp</name>
    <name type="synonym">Marijuana</name>
    <dbReference type="NCBI Taxonomy" id="3483"/>
    <lineage>
        <taxon>Eukaryota</taxon>
        <taxon>Viridiplantae</taxon>
        <taxon>Streptophyta</taxon>
        <taxon>Embryophyta</taxon>
        <taxon>Tracheophyta</taxon>
        <taxon>Spermatophyta</taxon>
        <taxon>Magnoliopsida</taxon>
        <taxon>eudicotyledons</taxon>
        <taxon>Gunneridae</taxon>
        <taxon>Pentapetalae</taxon>
        <taxon>rosids</taxon>
        <taxon>fabids</taxon>
        <taxon>Rosales</taxon>
        <taxon>Cannabaceae</taxon>
        <taxon>Cannabis</taxon>
    </lineage>
</organism>
<evidence type="ECO:0000313" key="4">
    <source>
        <dbReference type="Proteomes" id="UP000525078"/>
    </source>
</evidence>
<dbReference type="AlphaFoldDB" id="A0A7J6GPB8"/>
<gene>
    <name evidence="2" type="ORF">F8388_004044</name>
    <name evidence="3" type="ORF">G4B88_013995</name>
</gene>
<dbReference type="Proteomes" id="UP000525078">
    <property type="component" value="Unassembled WGS sequence"/>
</dbReference>
<evidence type="ECO:0008006" key="6">
    <source>
        <dbReference type="Google" id="ProtNLM"/>
    </source>
</evidence>
<keyword evidence="1" id="KW-0732">Signal</keyword>
<dbReference type="Pfam" id="PF07172">
    <property type="entry name" value="GRP"/>
    <property type="match status" value="1"/>
</dbReference>
<feature type="chain" id="PRO_5036205155" description="Glycine-rich protein" evidence="1">
    <location>
        <begin position="29"/>
        <end position="175"/>
    </location>
</feature>
<dbReference type="EMBL" id="JAATIQ010000013">
    <property type="protein sequence ID" value="KAF4401154.1"/>
    <property type="molecule type" value="Genomic_DNA"/>
</dbReference>
<dbReference type="InterPro" id="IPR010800">
    <property type="entry name" value="GRP"/>
</dbReference>
<sequence>MGSTKHFFWIATLLLALVFLTISSDVVAANKDLAETSTQKNNNKVVDGSTNEKGVVDGKYRGFIPGGTGAGYPGGGSGGVRGYPGGGGGYPGGGRGGGYPGGGGGFPGGGGGFPGGGGGYPGGGGGYPGGGGGGGYPGGGGGGGGSGSPDGRRCYYGCCRTNDDGTGCARCCSSS</sequence>
<name>A0A7J6GPB8_CANSA</name>
<evidence type="ECO:0000256" key="1">
    <source>
        <dbReference type="SAM" id="SignalP"/>
    </source>
</evidence>
<dbReference type="EMBL" id="JAATIP010000047">
    <property type="protein sequence ID" value="KAF4384737.1"/>
    <property type="molecule type" value="Genomic_DNA"/>
</dbReference>
<protein>
    <recommendedName>
        <fullName evidence="6">Glycine-rich protein</fullName>
    </recommendedName>
</protein>
<dbReference type="Proteomes" id="UP000583929">
    <property type="component" value="Unassembled WGS sequence"/>
</dbReference>
<accession>A0A7J6GPB8</accession>